<keyword evidence="7" id="KW-0904">Protein phosphatase</keyword>
<feature type="domain" description="Fibronectin type-III" evidence="18">
    <location>
        <begin position="461"/>
        <end position="547"/>
    </location>
</feature>
<dbReference type="InterPro" id="IPR000242">
    <property type="entry name" value="PTP_cat"/>
</dbReference>
<dbReference type="SUPFAM" id="SSF49265">
    <property type="entry name" value="Fibronectin type III"/>
    <property type="match status" value="7"/>
</dbReference>
<gene>
    <name evidence="19" type="ORF">F2P81_007247</name>
</gene>
<dbReference type="InterPro" id="IPR003595">
    <property type="entry name" value="Tyr_Pase_cat"/>
</dbReference>
<feature type="domain" description="Fibronectin type-III" evidence="18">
    <location>
        <begin position="982"/>
        <end position="1071"/>
    </location>
</feature>
<keyword evidence="5" id="KW-0677">Repeat</keyword>
<dbReference type="PROSITE" id="PS50056">
    <property type="entry name" value="TYR_PHOSPHATASE_2"/>
    <property type="match status" value="1"/>
</dbReference>
<comment type="caution">
    <text evidence="19">The sequence shown here is derived from an EMBL/GenBank/DDBJ whole genome shotgun (WGS) entry which is preliminary data.</text>
</comment>
<feature type="domain" description="Fibronectin type-III" evidence="18">
    <location>
        <begin position="635"/>
        <end position="721"/>
    </location>
</feature>
<dbReference type="SUPFAM" id="SSF52799">
    <property type="entry name" value="(Phosphotyrosine protein) phosphatases II"/>
    <property type="match status" value="1"/>
</dbReference>
<keyword evidence="10" id="KW-0325">Glycoprotein</keyword>
<dbReference type="InterPro" id="IPR000387">
    <property type="entry name" value="Tyr_Pase_dom"/>
</dbReference>
<dbReference type="GO" id="GO:0032502">
    <property type="term" value="P:developmental process"/>
    <property type="evidence" value="ECO:0007669"/>
    <property type="project" value="UniProtKB-ARBA"/>
</dbReference>
<comment type="catalytic activity">
    <reaction evidence="12">
        <text>O-phospho-L-tyrosyl-[protein] + H2O = L-tyrosyl-[protein] + phosphate</text>
        <dbReference type="Rhea" id="RHEA:10684"/>
        <dbReference type="Rhea" id="RHEA-COMP:10136"/>
        <dbReference type="Rhea" id="RHEA-COMP:20101"/>
        <dbReference type="ChEBI" id="CHEBI:15377"/>
        <dbReference type="ChEBI" id="CHEBI:43474"/>
        <dbReference type="ChEBI" id="CHEBI:46858"/>
        <dbReference type="ChEBI" id="CHEBI:61978"/>
        <dbReference type="EC" id="3.1.3.48"/>
    </reaction>
</comment>
<evidence type="ECO:0000256" key="3">
    <source>
        <dbReference type="ARBA" id="ARBA00022692"/>
    </source>
</evidence>
<evidence type="ECO:0000313" key="19">
    <source>
        <dbReference type="EMBL" id="KAF0041349.1"/>
    </source>
</evidence>
<dbReference type="PROSITE" id="PS50055">
    <property type="entry name" value="TYR_PHOSPHATASE_PTP"/>
    <property type="match status" value="1"/>
</dbReference>
<evidence type="ECO:0000256" key="2">
    <source>
        <dbReference type="ARBA" id="ARBA00013064"/>
    </source>
</evidence>
<feature type="compositionally biased region" description="Polar residues" evidence="13">
    <location>
        <begin position="1692"/>
        <end position="1701"/>
    </location>
</feature>
<feature type="signal peptide" evidence="15">
    <location>
        <begin position="1"/>
        <end position="19"/>
    </location>
</feature>
<evidence type="ECO:0000256" key="15">
    <source>
        <dbReference type="SAM" id="SignalP"/>
    </source>
</evidence>
<organism evidence="19 20">
    <name type="scientific">Scophthalmus maximus</name>
    <name type="common">Turbot</name>
    <name type="synonym">Psetta maxima</name>
    <dbReference type="NCBI Taxonomy" id="52904"/>
    <lineage>
        <taxon>Eukaryota</taxon>
        <taxon>Metazoa</taxon>
        <taxon>Chordata</taxon>
        <taxon>Craniata</taxon>
        <taxon>Vertebrata</taxon>
        <taxon>Euteleostomi</taxon>
        <taxon>Actinopterygii</taxon>
        <taxon>Neopterygii</taxon>
        <taxon>Teleostei</taxon>
        <taxon>Neoteleostei</taxon>
        <taxon>Acanthomorphata</taxon>
        <taxon>Carangaria</taxon>
        <taxon>Pleuronectiformes</taxon>
        <taxon>Pleuronectoidei</taxon>
        <taxon>Scophthalmidae</taxon>
        <taxon>Scophthalmus</taxon>
    </lineage>
</organism>
<evidence type="ECO:0000256" key="12">
    <source>
        <dbReference type="ARBA" id="ARBA00051722"/>
    </source>
</evidence>
<dbReference type="PANTHER" id="PTHR46957:SF5">
    <property type="entry name" value="PROTEIN-TYROSINE-PHOSPHATASE"/>
    <property type="match status" value="1"/>
</dbReference>
<keyword evidence="9 14" id="KW-0472">Membrane</keyword>
<feature type="domain" description="Tyrosine specific protein phosphatases" evidence="17">
    <location>
        <begin position="1559"/>
        <end position="1632"/>
    </location>
</feature>
<dbReference type="PROSITE" id="PS00383">
    <property type="entry name" value="TYR_PHOSPHATASE_1"/>
    <property type="match status" value="1"/>
</dbReference>
<dbReference type="FunFam" id="3.90.190.10:FF:000009">
    <property type="entry name" value="Receptor-type tyrosine-protein phosphatase beta"/>
    <property type="match status" value="1"/>
</dbReference>
<dbReference type="SMART" id="SM00404">
    <property type="entry name" value="PTPc_motif"/>
    <property type="match status" value="1"/>
</dbReference>
<evidence type="ECO:0000256" key="14">
    <source>
        <dbReference type="SAM" id="Phobius"/>
    </source>
</evidence>
<evidence type="ECO:0000313" key="20">
    <source>
        <dbReference type="Proteomes" id="UP000438429"/>
    </source>
</evidence>
<dbReference type="GO" id="GO:0016020">
    <property type="term" value="C:membrane"/>
    <property type="evidence" value="ECO:0007669"/>
    <property type="project" value="UniProtKB-SubCell"/>
</dbReference>
<dbReference type="InterPro" id="IPR003961">
    <property type="entry name" value="FN3_dom"/>
</dbReference>
<dbReference type="GO" id="GO:0004725">
    <property type="term" value="F:protein tyrosine phosphatase activity"/>
    <property type="evidence" value="ECO:0007669"/>
    <property type="project" value="UniProtKB-EC"/>
</dbReference>
<dbReference type="GO" id="GO:0043235">
    <property type="term" value="C:receptor complex"/>
    <property type="evidence" value="ECO:0007669"/>
    <property type="project" value="TreeGrafter"/>
</dbReference>
<keyword evidence="3 14" id="KW-0812">Transmembrane</keyword>
<feature type="domain" description="Fibronectin type-III" evidence="18">
    <location>
        <begin position="722"/>
        <end position="808"/>
    </location>
</feature>
<feature type="region of interest" description="Disordered" evidence="13">
    <location>
        <begin position="1665"/>
        <end position="1739"/>
    </location>
</feature>
<proteinExistence type="inferred from homology"/>
<evidence type="ECO:0000259" key="17">
    <source>
        <dbReference type="PROSITE" id="PS50056"/>
    </source>
</evidence>
<name>A0A6A4T923_SCOMX</name>
<dbReference type="SMART" id="SM00194">
    <property type="entry name" value="PTPc"/>
    <property type="match status" value="1"/>
</dbReference>
<evidence type="ECO:0000259" key="16">
    <source>
        <dbReference type="PROSITE" id="PS50055"/>
    </source>
</evidence>
<evidence type="ECO:0000256" key="13">
    <source>
        <dbReference type="SAM" id="MobiDB-lite"/>
    </source>
</evidence>
<dbReference type="Proteomes" id="UP000438429">
    <property type="component" value="Unassembled WGS sequence"/>
</dbReference>
<keyword evidence="8 14" id="KW-1133">Transmembrane helix</keyword>
<dbReference type="EC" id="3.1.3.48" evidence="2"/>
<feature type="domain" description="Fibronectin type-III" evidence="18">
    <location>
        <begin position="112"/>
        <end position="199"/>
    </location>
</feature>
<keyword evidence="4 15" id="KW-0732">Signal</keyword>
<comment type="subcellular location">
    <subcellularLocation>
        <location evidence="1">Membrane</location>
        <topology evidence="1">Single-pass type I membrane protein</topology>
    </subcellularLocation>
</comment>
<evidence type="ECO:0000256" key="9">
    <source>
        <dbReference type="ARBA" id="ARBA00023136"/>
    </source>
</evidence>
<evidence type="ECO:0000256" key="4">
    <source>
        <dbReference type="ARBA" id="ARBA00022729"/>
    </source>
</evidence>
<feature type="domain" description="Fibronectin type-III" evidence="18">
    <location>
        <begin position="200"/>
        <end position="286"/>
    </location>
</feature>
<sequence length="1739" mass="192502">MKPLLRLVVSVWTLLVCSALPEASVQRVKILHIHRSHRLHEEFRKCDGNETETFTTTTMTAVVSASWHNCTLFIGNDIFVNGSVTGLTPGAVHQVFVSCLNCCKEITTKPEVVGNLRVTNATTSSVSLTWTEPAGNRSVYRVQWADGHSNGTSRNVSGTNITINNLTAGVLYYISVAAVADDGHTEGRNVTVERYTKPEIVLSLNATEITTSSVYVTWTEPKGNRSFYRVQWTNGTKTQTVNVSETNINVTELTAGVKYTFTVTAVADDNQTESETAESSHYTKPEIVLSLNATEITTSSVYVTWTEPKGNRSFYRVQWTNGTKTQTVNVSETNINVTELTAGVKYTFTVTAVADDNQTESETAESSHYTKPEIVLSLNATEITTSSVYVTWTEPKGNRSFYRVQWTNGTKTQTVNVSETNINVTELTAGVKYTFTVTAVADDNQTESETAESSHYTKPEIVLSLNATEITTSSVYVTWTEPKGNRSFYRVQWTNGTKTQTVNVSETNINVTELTAGVKYTFTVTAVADDNQTESETAESSHYTKPEIVLSLNATEITTSSVYVTWTEPKGNRSFYRVQWTNGTKTQTVNVSETNINVTELTAGVKYTFTVTAVADDNQTESETAESSHYTKPEIVLSLNATEITTSSVYVTWTEPKGNRSFYRVQWTNGTKTQTVNVSETNINVTELTAGVKYTFTVTAVADDNQTESETAESSHYTKPEIVLSLNATEITTSSVYVTWTEPKGNRSFYRVQWTNGTKTQTVNVSETNINVTELTAGVKYTFTVTAVADDNQTESETAESSHYTKPEIVLSLNATEITTSSVYVTWTEPKGNRSFYRVQWTNGTKTQTVNVSETNINVTELTAGVKYTFTVTAVADDNQTESETAESSHYTKPGVIGKLTVSSNTSSIFLSWTPPPGQVFMYMLKWQDGGALMTTYTNDTFAVLSERISGTHYTIPVVAVAGDNSTQGDPRIFMYYTIPNPPGSIEVLTKTPSSIEIRWMEAPLMTGASFVYKLTITLSQAGGFITTTNTSHTFDSLVSGTSYNISIVTVGVMDFESEEVHINMVSTNASPVKGLTCHGPNKANAEIVLSWTQPSGQHSGFLVTVKENKISNWTDTCCNLTVFNLHHDTTYHLTVKTLSCGQSSTPVSLDCRTGITDPPIPPYYESLLVVSYVTQNKFSIQINRTLLDGINGRVTHVGVLVTESPPVLSDDTSILKTNLGKTYDQWRAKETHVYLATVIEAHPLSRSGENPLNIEVGDGSTWEGYTNGALDADGKYQYAIAVFTSLILQNGLVNGDVSLVSVTNFSPAVTLPPYPADIGIAIGATLGIFSVFVIVLIGFIIYWKRFSHKEQPDIQIHPMRSVAVRVEDYEAYYKKKRADSNCGFAEEFEFIDSLGKCTKIIQLISSLSIPLTLFSQLLDESSRVKLSIIHGSPYDDYINANYMPGYNSRKEYIAAQGPLPVTLSEFWRMIWEKNVQTLVMLTRCNEQGRVKCEQYWGSGTKHFENITVTTTSDVPLEDWTVRDFNLKNVKTAETRPVRQFHFTAWPDHGVPKTTELLINFRHLVREHMDQYSRHSPTVVHCSAGVGRTGTFIAIDSLIFQIERENKVDIYGIVHDLRMHRPLMVQTEDQYVFLNQCALDIIRCSALLRPQVSPELAVFGSRRRASGLTNRRSSGRQRQAAAGASPLHTLHVETQQTNFSSARLPPSDAAHPQDPRYNSRIPPRAMTPADWGGSSRTAA</sequence>
<feature type="compositionally biased region" description="Low complexity" evidence="13">
    <location>
        <begin position="1676"/>
        <end position="1685"/>
    </location>
</feature>
<dbReference type="PRINTS" id="PR00700">
    <property type="entry name" value="PRTYPHPHTASE"/>
</dbReference>
<evidence type="ECO:0000256" key="8">
    <source>
        <dbReference type="ARBA" id="ARBA00022989"/>
    </source>
</evidence>
<feature type="chain" id="PRO_5025595605" description="protein-tyrosine-phosphatase" evidence="15">
    <location>
        <begin position="20"/>
        <end position="1739"/>
    </location>
</feature>
<dbReference type="PANTHER" id="PTHR46957">
    <property type="entry name" value="CYTOKINE RECEPTOR"/>
    <property type="match status" value="1"/>
</dbReference>
<dbReference type="InterPro" id="IPR029021">
    <property type="entry name" value="Prot-tyrosine_phosphatase-like"/>
</dbReference>
<dbReference type="Gene3D" id="2.60.40.10">
    <property type="entry name" value="Immunoglobulins"/>
    <property type="match status" value="12"/>
</dbReference>
<reference evidence="19 20" key="1">
    <citation type="submission" date="2019-06" db="EMBL/GenBank/DDBJ databases">
        <title>Draft genomes of female and male turbot (Scophthalmus maximus).</title>
        <authorList>
            <person name="Xu H."/>
            <person name="Xu X.-W."/>
            <person name="Shao C."/>
            <person name="Chen S."/>
        </authorList>
    </citation>
    <scope>NUCLEOTIDE SEQUENCE [LARGE SCALE GENOMIC DNA]</scope>
    <source>
        <strain evidence="19">Ysfricsl-2016a</strain>
        <tissue evidence="19">Blood</tissue>
    </source>
</reference>
<dbReference type="Pfam" id="PF18861">
    <property type="entry name" value="PTP_tm"/>
    <property type="match status" value="1"/>
</dbReference>
<evidence type="ECO:0000256" key="5">
    <source>
        <dbReference type="ARBA" id="ARBA00022737"/>
    </source>
</evidence>
<feature type="domain" description="Fibronectin type-III" evidence="18">
    <location>
        <begin position="374"/>
        <end position="460"/>
    </location>
</feature>
<evidence type="ECO:0000259" key="18">
    <source>
        <dbReference type="PROSITE" id="PS50853"/>
    </source>
</evidence>
<feature type="transmembrane region" description="Helical" evidence="14">
    <location>
        <begin position="1319"/>
        <end position="1344"/>
    </location>
</feature>
<keyword evidence="6" id="KW-0378">Hydrolase</keyword>
<dbReference type="InterPro" id="IPR036116">
    <property type="entry name" value="FN3_sf"/>
</dbReference>
<evidence type="ECO:0000256" key="7">
    <source>
        <dbReference type="ARBA" id="ARBA00022912"/>
    </source>
</evidence>
<comment type="similarity">
    <text evidence="11">Belongs to the protein-tyrosine phosphatase family. Receptor class 3 subfamily.</text>
</comment>
<feature type="domain" description="Fibronectin type-III" evidence="18">
    <location>
        <begin position="548"/>
        <end position="634"/>
    </location>
</feature>
<dbReference type="Gene3D" id="3.90.190.10">
    <property type="entry name" value="Protein tyrosine phosphatase superfamily"/>
    <property type="match status" value="1"/>
</dbReference>
<feature type="domain" description="Fibronectin type-III" evidence="18">
    <location>
        <begin position="287"/>
        <end position="373"/>
    </location>
</feature>
<protein>
    <recommendedName>
        <fullName evidence="2">protein-tyrosine-phosphatase</fullName>
        <ecNumber evidence="2">3.1.3.48</ecNumber>
    </recommendedName>
</protein>
<dbReference type="InterPro" id="IPR016130">
    <property type="entry name" value="Tyr_Pase_AS"/>
</dbReference>
<feature type="domain" description="Fibronectin type-III" evidence="18">
    <location>
        <begin position="809"/>
        <end position="895"/>
    </location>
</feature>
<evidence type="ECO:0000256" key="11">
    <source>
        <dbReference type="ARBA" id="ARBA00025789"/>
    </source>
</evidence>
<dbReference type="InterPro" id="IPR013783">
    <property type="entry name" value="Ig-like_fold"/>
</dbReference>
<dbReference type="Pfam" id="PF00041">
    <property type="entry name" value="fn3"/>
    <property type="match status" value="11"/>
</dbReference>
<dbReference type="PROSITE" id="PS50853">
    <property type="entry name" value="FN3"/>
    <property type="match status" value="11"/>
</dbReference>
<dbReference type="SMART" id="SM00060">
    <property type="entry name" value="FN3"/>
    <property type="match status" value="12"/>
</dbReference>
<accession>A0A6A4T923</accession>
<evidence type="ECO:0000256" key="1">
    <source>
        <dbReference type="ARBA" id="ARBA00004479"/>
    </source>
</evidence>
<dbReference type="Pfam" id="PF00102">
    <property type="entry name" value="Y_phosphatase"/>
    <property type="match status" value="1"/>
</dbReference>
<evidence type="ECO:0000256" key="10">
    <source>
        <dbReference type="ARBA" id="ARBA00023180"/>
    </source>
</evidence>
<feature type="domain" description="Fibronectin type-III" evidence="18">
    <location>
        <begin position="1072"/>
        <end position="1160"/>
    </location>
</feature>
<dbReference type="InterPro" id="IPR050713">
    <property type="entry name" value="RTP_Phos/Ushers"/>
</dbReference>
<dbReference type="EMBL" id="VEVO01000006">
    <property type="protein sequence ID" value="KAF0041349.1"/>
    <property type="molecule type" value="Genomic_DNA"/>
</dbReference>
<feature type="domain" description="Tyrosine-protein phosphatase" evidence="16">
    <location>
        <begin position="1410"/>
        <end position="1641"/>
    </location>
</feature>
<dbReference type="CDD" id="cd00063">
    <property type="entry name" value="FN3"/>
    <property type="match status" value="10"/>
</dbReference>
<dbReference type="InterPro" id="IPR041201">
    <property type="entry name" value="PTPRJ_TM"/>
</dbReference>
<evidence type="ECO:0000256" key="6">
    <source>
        <dbReference type="ARBA" id="ARBA00022801"/>
    </source>
</evidence>